<dbReference type="SMART" id="SM00822">
    <property type="entry name" value="PKS_KR"/>
    <property type="match status" value="1"/>
</dbReference>
<evidence type="ECO:0000256" key="4">
    <source>
        <dbReference type="SAM" id="MobiDB-lite"/>
    </source>
</evidence>
<accession>A0A1H5GGX4</accession>
<dbReference type="InterPro" id="IPR036291">
    <property type="entry name" value="NAD(P)-bd_dom_sf"/>
</dbReference>
<feature type="region of interest" description="Disordered" evidence="4">
    <location>
        <begin position="186"/>
        <end position="211"/>
    </location>
</feature>
<reference evidence="7" key="1">
    <citation type="submission" date="2016-10" db="EMBL/GenBank/DDBJ databases">
        <authorList>
            <person name="Varghese N."/>
        </authorList>
    </citation>
    <scope>NUCLEOTIDE SEQUENCE [LARGE SCALE GENOMIC DNA]</scope>
    <source>
        <strain evidence="7">DSM 44719</strain>
    </source>
</reference>
<feature type="region of interest" description="Disordered" evidence="4">
    <location>
        <begin position="239"/>
        <end position="273"/>
    </location>
</feature>
<evidence type="ECO:0000256" key="3">
    <source>
        <dbReference type="RuleBase" id="RU000363"/>
    </source>
</evidence>
<evidence type="ECO:0000256" key="1">
    <source>
        <dbReference type="ARBA" id="ARBA00006484"/>
    </source>
</evidence>
<dbReference type="FunFam" id="3.40.50.720:FF:000084">
    <property type="entry name" value="Short-chain dehydrogenase reductase"/>
    <property type="match status" value="1"/>
</dbReference>
<dbReference type="EMBL" id="FNTL01000004">
    <property type="protein sequence ID" value="SEE14992.1"/>
    <property type="molecule type" value="Genomic_DNA"/>
</dbReference>
<evidence type="ECO:0000313" key="6">
    <source>
        <dbReference type="EMBL" id="SEE14992.1"/>
    </source>
</evidence>
<dbReference type="InterPro" id="IPR057326">
    <property type="entry name" value="KR_dom"/>
</dbReference>
<evidence type="ECO:0000256" key="2">
    <source>
        <dbReference type="ARBA" id="ARBA00023002"/>
    </source>
</evidence>
<evidence type="ECO:0000259" key="5">
    <source>
        <dbReference type="SMART" id="SM00822"/>
    </source>
</evidence>
<comment type="similarity">
    <text evidence="1 3">Belongs to the short-chain dehydrogenases/reductases (SDR) family.</text>
</comment>
<protein>
    <submittedName>
        <fullName evidence="6">NAD(P)-dependent dehydrogenase, short-chain alcohol dehydrogenase family</fullName>
    </submittedName>
</protein>
<keyword evidence="2" id="KW-0560">Oxidoreductase</keyword>
<dbReference type="InterPro" id="IPR020904">
    <property type="entry name" value="Sc_DH/Rdtase_CS"/>
</dbReference>
<dbReference type="SUPFAM" id="SSF51735">
    <property type="entry name" value="NAD(P)-binding Rossmann-fold domains"/>
    <property type="match status" value="1"/>
</dbReference>
<proteinExistence type="inferred from homology"/>
<organism evidence="6 7">
    <name type="scientific">Rhodococcus jostii</name>
    <dbReference type="NCBI Taxonomy" id="132919"/>
    <lineage>
        <taxon>Bacteria</taxon>
        <taxon>Bacillati</taxon>
        <taxon>Actinomycetota</taxon>
        <taxon>Actinomycetes</taxon>
        <taxon>Mycobacteriales</taxon>
        <taxon>Nocardiaceae</taxon>
        <taxon>Rhodococcus</taxon>
    </lineage>
</organism>
<evidence type="ECO:0000313" key="7">
    <source>
        <dbReference type="Proteomes" id="UP000183407"/>
    </source>
</evidence>
<dbReference type="PROSITE" id="PS00061">
    <property type="entry name" value="ADH_SHORT"/>
    <property type="match status" value="1"/>
</dbReference>
<dbReference type="AlphaFoldDB" id="A0A1H5GGX4"/>
<gene>
    <name evidence="6" type="ORF">SAMN04490220_6804</name>
</gene>
<dbReference type="PANTHER" id="PTHR43008">
    <property type="entry name" value="BENZIL REDUCTASE"/>
    <property type="match status" value="1"/>
</dbReference>
<name>A0A1H5GGX4_RHOJO</name>
<dbReference type="Gene3D" id="3.40.50.720">
    <property type="entry name" value="NAD(P)-binding Rossmann-like Domain"/>
    <property type="match status" value="1"/>
</dbReference>
<dbReference type="InterPro" id="IPR002347">
    <property type="entry name" value="SDR_fam"/>
</dbReference>
<sequence>MSRMAGKVVLITGAARGMGRAHAQRLAEEGADIVAVDLPGAESERGLAETADLVGALGRRVSTRTADVRDFAALRDASAAAAAEFGRIDVVVANAGLCDSPGPAWTIGDQTWQRSLDVNLTGVWNTVRAAVPRMPSGAGGSVIIVGSTAGVRANPGRAHYSAAKHGAVGLARTLAHELGPRSIRVNTVHPGPWAPRRRSIPPPSRACAPTSRIRPTRMRDGYWPNGICCPSRGWTPSTSATPCCSWPPRNPDTSPEPSWSSTPARRRRREEMDTSDSLVFVVDEMVVAPGGARAFLAAYMERYAPGAIARGLTLDRVLVAPPVWLEEQSNSLTVSWTVRGARAWWQQSLLARHDAEVLRWWADADELLTSRRRTVSCSPADMEGAGDVQGH</sequence>
<feature type="domain" description="Ketoreductase" evidence="5">
    <location>
        <begin position="7"/>
        <end position="196"/>
    </location>
</feature>
<dbReference type="PRINTS" id="PR00080">
    <property type="entry name" value="SDRFAMILY"/>
</dbReference>
<feature type="compositionally biased region" description="Polar residues" evidence="4">
    <location>
        <begin position="251"/>
        <end position="263"/>
    </location>
</feature>
<dbReference type="CDD" id="cd05233">
    <property type="entry name" value="SDR_c"/>
    <property type="match status" value="1"/>
</dbReference>
<dbReference type="Pfam" id="PF00106">
    <property type="entry name" value="adh_short"/>
    <property type="match status" value="1"/>
</dbReference>
<dbReference type="PANTHER" id="PTHR43008:SF4">
    <property type="entry name" value="CHAIN DEHYDROGENASE, PUTATIVE (AFU_ORTHOLOGUE AFUA_4G08710)-RELATED"/>
    <property type="match status" value="1"/>
</dbReference>
<dbReference type="Proteomes" id="UP000183407">
    <property type="component" value="Unassembled WGS sequence"/>
</dbReference>
<dbReference type="GO" id="GO:0050664">
    <property type="term" value="F:oxidoreductase activity, acting on NAD(P)H, oxygen as acceptor"/>
    <property type="evidence" value="ECO:0007669"/>
    <property type="project" value="TreeGrafter"/>
</dbReference>
<dbReference type="PRINTS" id="PR00081">
    <property type="entry name" value="GDHRDH"/>
</dbReference>